<dbReference type="AlphaFoldDB" id="L8HA25"/>
<gene>
    <name evidence="1" type="ORF">ACA1_181700</name>
</gene>
<evidence type="ECO:0000313" key="1">
    <source>
        <dbReference type="EMBL" id="ELR21281.1"/>
    </source>
</evidence>
<keyword evidence="2" id="KW-1185">Reference proteome</keyword>
<evidence type="ECO:0000313" key="2">
    <source>
        <dbReference type="Proteomes" id="UP000011083"/>
    </source>
</evidence>
<accession>L8HA25</accession>
<protein>
    <submittedName>
        <fullName evidence="1">Uncharacterized protein</fullName>
    </submittedName>
</protein>
<dbReference type="KEGG" id="acan:ACA1_181700"/>
<organism evidence="1 2">
    <name type="scientific">Acanthamoeba castellanii (strain ATCC 30010 / Neff)</name>
    <dbReference type="NCBI Taxonomy" id="1257118"/>
    <lineage>
        <taxon>Eukaryota</taxon>
        <taxon>Amoebozoa</taxon>
        <taxon>Discosea</taxon>
        <taxon>Longamoebia</taxon>
        <taxon>Centramoebida</taxon>
        <taxon>Acanthamoebidae</taxon>
        <taxon>Acanthamoeba</taxon>
    </lineage>
</organism>
<dbReference type="Proteomes" id="UP000011083">
    <property type="component" value="Unassembled WGS sequence"/>
</dbReference>
<name>L8HA25_ACACF</name>
<reference evidence="1 2" key="1">
    <citation type="journal article" date="2013" name="Genome Biol.">
        <title>Genome of Acanthamoeba castellanii highlights extensive lateral gene transfer and early evolution of tyrosine kinase signaling.</title>
        <authorList>
            <person name="Clarke M."/>
            <person name="Lohan A.J."/>
            <person name="Liu B."/>
            <person name="Lagkouvardos I."/>
            <person name="Roy S."/>
            <person name="Zafar N."/>
            <person name="Bertelli C."/>
            <person name="Schilde C."/>
            <person name="Kianianmomeni A."/>
            <person name="Burglin T.R."/>
            <person name="Frech C."/>
            <person name="Turcotte B."/>
            <person name="Kopec K.O."/>
            <person name="Synnott J.M."/>
            <person name="Choo C."/>
            <person name="Paponov I."/>
            <person name="Finkler A."/>
            <person name="Soon Heng Tan C."/>
            <person name="Hutchins A.P."/>
            <person name="Weinmeier T."/>
            <person name="Rattei T."/>
            <person name="Chu J.S."/>
            <person name="Gimenez G."/>
            <person name="Irimia M."/>
            <person name="Rigden D.J."/>
            <person name="Fitzpatrick D.A."/>
            <person name="Lorenzo-Morales J."/>
            <person name="Bateman A."/>
            <person name="Chiu C.H."/>
            <person name="Tang P."/>
            <person name="Hegemann P."/>
            <person name="Fromm H."/>
            <person name="Raoult D."/>
            <person name="Greub G."/>
            <person name="Miranda-Saavedra D."/>
            <person name="Chen N."/>
            <person name="Nash P."/>
            <person name="Ginger M.L."/>
            <person name="Horn M."/>
            <person name="Schaap P."/>
            <person name="Caler L."/>
            <person name="Loftus B."/>
        </authorList>
    </citation>
    <scope>NUCLEOTIDE SEQUENCE [LARGE SCALE GENOMIC DNA]</scope>
    <source>
        <strain evidence="1 2">Neff</strain>
    </source>
</reference>
<dbReference type="VEuPathDB" id="AmoebaDB:ACA1_181700"/>
<dbReference type="GeneID" id="14922155"/>
<proteinExistence type="predicted"/>
<dbReference type="EMBL" id="KB007904">
    <property type="protein sequence ID" value="ELR21281.1"/>
    <property type="molecule type" value="Genomic_DNA"/>
</dbReference>
<sequence>MCYINHQGCKLACMFRHICCLHYLLSTVDWLATTLAYKYTNSLHSPADHNNTNAKVYQQPPGLHIAKLPGHP</sequence>
<dbReference type="RefSeq" id="XP_004345825.1">
    <property type="nucleotide sequence ID" value="XM_004345775.1"/>
</dbReference>